<keyword evidence="1" id="KW-1133">Transmembrane helix</keyword>
<organism evidence="2 3">
    <name type="scientific">Rickenella mellea</name>
    <dbReference type="NCBI Taxonomy" id="50990"/>
    <lineage>
        <taxon>Eukaryota</taxon>
        <taxon>Fungi</taxon>
        <taxon>Dikarya</taxon>
        <taxon>Basidiomycota</taxon>
        <taxon>Agaricomycotina</taxon>
        <taxon>Agaricomycetes</taxon>
        <taxon>Hymenochaetales</taxon>
        <taxon>Rickenellaceae</taxon>
        <taxon>Rickenella</taxon>
    </lineage>
</organism>
<feature type="transmembrane region" description="Helical" evidence="1">
    <location>
        <begin position="51"/>
        <end position="67"/>
    </location>
</feature>
<dbReference type="EMBL" id="ML170216">
    <property type="protein sequence ID" value="TDL17813.1"/>
    <property type="molecule type" value="Genomic_DNA"/>
</dbReference>
<dbReference type="OrthoDB" id="3268450at2759"/>
<evidence type="ECO:0000313" key="3">
    <source>
        <dbReference type="Proteomes" id="UP000294933"/>
    </source>
</evidence>
<protein>
    <submittedName>
        <fullName evidence="2">Uncharacterized protein</fullName>
    </submittedName>
</protein>
<feature type="transmembrane region" description="Helical" evidence="1">
    <location>
        <begin position="21"/>
        <end position="39"/>
    </location>
</feature>
<keyword evidence="3" id="KW-1185">Reference proteome</keyword>
<keyword evidence="1" id="KW-0812">Transmembrane</keyword>
<feature type="non-terminal residue" evidence="2">
    <location>
        <position position="1"/>
    </location>
</feature>
<evidence type="ECO:0000313" key="2">
    <source>
        <dbReference type="EMBL" id="TDL17813.1"/>
    </source>
</evidence>
<gene>
    <name evidence="2" type="ORF">BD410DRAFT_683628</name>
</gene>
<reference evidence="2 3" key="1">
    <citation type="submission" date="2018-06" db="EMBL/GenBank/DDBJ databases">
        <title>A transcriptomic atlas of mushroom development highlights an independent origin of complex multicellularity.</title>
        <authorList>
            <consortium name="DOE Joint Genome Institute"/>
            <person name="Krizsan K."/>
            <person name="Almasi E."/>
            <person name="Merenyi Z."/>
            <person name="Sahu N."/>
            <person name="Viragh M."/>
            <person name="Koszo T."/>
            <person name="Mondo S."/>
            <person name="Kiss B."/>
            <person name="Balint B."/>
            <person name="Kues U."/>
            <person name="Barry K."/>
            <person name="Hegedus J.C."/>
            <person name="Henrissat B."/>
            <person name="Johnson J."/>
            <person name="Lipzen A."/>
            <person name="Ohm R."/>
            <person name="Nagy I."/>
            <person name="Pangilinan J."/>
            <person name="Yan J."/>
            <person name="Xiong Y."/>
            <person name="Grigoriev I.V."/>
            <person name="Hibbett D.S."/>
            <person name="Nagy L.G."/>
        </authorList>
    </citation>
    <scope>NUCLEOTIDE SEQUENCE [LARGE SCALE GENOMIC DNA]</scope>
    <source>
        <strain evidence="2 3">SZMC22713</strain>
    </source>
</reference>
<accession>A0A4Y7PQU0</accession>
<feature type="non-terminal residue" evidence="2">
    <location>
        <position position="94"/>
    </location>
</feature>
<dbReference type="AlphaFoldDB" id="A0A4Y7PQU0"/>
<evidence type="ECO:0000256" key="1">
    <source>
        <dbReference type="SAM" id="Phobius"/>
    </source>
</evidence>
<keyword evidence="1" id="KW-0472">Membrane</keyword>
<dbReference type="VEuPathDB" id="FungiDB:BD410DRAFT_683628"/>
<proteinExistence type="predicted"/>
<sequence>TSTERRTRNKWRHPKLTGYRIIIISLTAIFGISKAILSYNGQSVAPNSLELIFGVVCSIALYWLGLYEKRPPPSLRWMFKRNHSPYLSKLLYLP</sequence>
<dbReference type="Proteomes" id="UP000294933">
    <property type="component" value="Unassembled WGS sequence"/>
</dbReference>
<name>A0A4Y7PQU0_9AGAM</name>